<dbReference type="Proteomes" id="UP001497516">
    <property type="component" value="Chromosome 2"/>
</dbReference>
<feature type="compositionally biased region" description="Low complexity" evidence="1">
    <location>
        <begin position="76"/>
        <end position="91"/>
    </location>
</feature>
<evidence type="ECO:0000256" key="1">
    <source>
        <dbReference type="SAM" id="MobiDB-lite"/>
    </source>
</evidence>
<gene>
    <name evidence="2" type="ORF">LTRI10_LOCUS13503</name>
</gene>
<reference evidence="2 3" key="1">
    <citation type="submission" date="2024-04" db="EMBL/GenBank/DDBJ databases">
        <authorList>
            <person name="Fracassetti M."/>
        </authorList>
    </citation>
    <scope>NUCLEOTIDE SEQUENCE [LARGE SCALE GENOMIC DNA]</scope>
</reference>
<accession>A0AAV2DC38</accession>
<proteinExistence type="predicted"/>
<evidence type="ECO:0000313" key="3">
    <source>
        <dbReference type="Proteomes" id="UP001497516"/>
    </source>
</evidence>
<organism evidence="2 3">
    <name type="scientific">Linum trigynum</name>
    <dbReference type="NCBI Taxonomy" id="586398"/>
    <lineage>
        <taxon>Eukaryota</taxon>
        <taxon>Viridiplantae</taxon>
        <taxon>Streptophyta</taxon>
        <taxon>Embryophyta</taxon>
        <taxon>Tracheophyta</taxon>
        <taxon>Spermatophyta</taxon>
        <taxon>Magnoliopsida</taxon>
        <taxon>eudicotyledons</taxon>
        <taxon>Gunneridae</taxon>
        <taxon>Pentapetalae</taxon>
        <taxon>rosids</taxon>
        <taxon>fabids</taxon>
        <taxon>Malpighiales</taxon>
        <taxon>Linaceae</taxon>
        <taxon>Linum</taxon>
    </lineage>
</organism>
<dbReference type="EMBL" id="OZ034815">
    <property type="protein sequence ID" value="CAL1371439.1"/>
    <property type="molecule type" value="Genomic_DNA"/>
</dbReference>
<name>A0AAV2DC38_9ROSI</name>
<feature type="compositionally biased region" description="Low complexity" evidence="1">
    <location>
        <begin position="23"/>
        <end position="39"/>
    </location>
</feature>
<keyword evidence="3" id="KW-1185">Reference proteome</keyword>
<feature type="region of interest" description="Disordered" evidence="1">
    <location>
        <begin position="1"/>
        <end position="107"/>
    </location>
</feature>
<dbReference type="AlphaFoldDB" id="A0AAV2DC38"/>
<protein>
    <submittedName>
        <fullName evidence="2">Uncharacterized protein</fullName>
    </submittedName>
</protein>
<evidence type="ECO:0000313" key="2">
    <source>
        <dbReference type="EMBL" id="CAL1371439.1"/>
    </source>
</evidence>
<sequence length="189" mass="20131">MHRLRLPSPFPAADSSSNSGEASPTLPSPSISTSSPSSLRGEQHRFLDLPPWFSSPPLASDYSTGSAAPPPGSFQALPPAATSSPSLSLAADNPSGGAQPRPLPLSPITVPLPRSSSLREPSSLLTPSFLVALLARDLGNHALTDVVDRRQHSRWAPSCTASSSHNPALIPNPRLGFLLWWRRPSHFRR</sequence>